<proteinExistence type="predicted"/>
<dbReference type="InterPro" id="IPR002716">
    <property type="entry name" value="PIN_dom"/>
</dbReference>
<evidence type="ECO:0000313" key="3">
    <source>
        <dbReference type="EMBL" id="TKA72641.1"/>
    </source>
</evidence>
<dbReference type="EMBL" id="NAJN01000485">
    <property type="protein sequence ID" value="TKA72641.1"/>
    <property type="molecule type" value="Genomic_DNA"/>
</dbReference>
<dbReference type="Gene3D" id="3.40.50.1010">
    <property type="entry name" value="5'-nuclease"/>
    <property type="match status" value="1"/>
</dbReference>
<feature type="compositionally biased region" description="Acidic residues" evidence="1">
    <location>
        <begin position="137"/>
        <end position="147"/>
    </location>
</feature>
<dbReference type="SUPFAM" id="SSF48452">
    <property type="entry name" value="TPR-like"/>
    <property type="match status" value="1"/>
</dbReference>
<organism evidence="3 4">
    <name type="scientific">Cryomyces minteri</name>
    <dbReference type="NCBI Taxonomy" id="331657"/>
    <lineage>
        <taxon>Eukaryota</taxon>
        <taxon>Fungi</taxon>
        <taxon>Dikarya</taxon>
        <taxon>Ascomycota</taxon>
        <taxon>Pezizomycotina</taxon>
        <taxon>Dothideomycetes</taxon>
        <taxon>Dothideomycetes incertae sedis</taxon>
        <taxon>Cryomyces</taxon>
    </lineage>
</organism>
<reference evidence="3 4" key="1">
    <citation type="submission" date="2017-03" db="EMBL/GenBank/DDBJ databases">
        <title>Genomes of endolithic fungi from Antarctica.</title>
        <authorList>
            <person name="Coleine C."/>
            <person name="Masonjones S."/>
            <person name="Stajich J.E."/>
        </authorList>
    </citation>
    <scope>NUCLEOTIDE SEQUENCE [LARGE SCALE GENOMIC DNA]</scope>
    <source>
        <strain evidence="3 4">CCFEE 5187</strain>
    </source>
</reference>
<dbReference type="SUPFAM" id="SSF88723">
    <property type="entry name" value="PIN domain-like"/>
    <property type="match status" value="1"/>
</dbReference>
<dbReference type="GO" id="GO:0004540">
    <property type="term" value="F:RNA nuclease activity"/>
    <property type="evidence" value="ECO:0007669"/>
    <property type="project" value="UniProtKB-ARBA"/>
</dbReference>
<sequence length="373" mass="41173">MDKYDETINEYLSQLDGHIGRATARWKEQGVYIIVANIAALFEYGSEDSTLCRAQWLFPPNWFQSTGDDEERLIELASTNKSRAERILWLGIRIASHGRWLQYDSTSKTFSIAPPLAELMQAVDTHGTRSSPSTPGDDVEMTSDVDEAEHTPVTEEKQGSEEDSTEMRQLKEEKAKLGSELARGGAITAAPMSIAAPQSAAGKMLLKNYTAMVCDTNMLVNQRDVFSMLVDSGNWRVVVPNGVVTELSGLTSSGNAKAQAAKDALNTLNTVISNGKNVRVVTAEGTDVTGQVFYKEHLSQYNTPGGPQNTDDVILRTARRESDLIRDGQRWPQRTNVGGAKPAMLLTEDRNMRVKATTMGDFIPWRNVKWLGI</sequence>
<accession>A0A4U0X9D1</accession>
<protein>
    <recommendedName>
        <fullName evidence="2">PIN domain-containing protein</fullName>
    </recommendedName>
</protein>
<dbReference type="InterPro" id="IPR011990">
    <property type="entry name" value="TPR-like_helical_dom_sf"/>
</dbReference>
<dbReference type="AlphaFoldDB" id="A0A4U0X9D1"/>
<keyword evidence="4" id="KW-1185">Reference proteome</keyword>
<evidence type="ECO:0000259" key="2">
    <source>
        <dbReference type="Pfam" id="PF13638"/>
    </source>
</evidence>
<dbReference type="STRING" id="331657.A0A4U0X9D1"/>
<evidence type="ECO:0000313" key="4">
    <source>
        <dbReference type="Proteomes" id="UP000308768"/>
    </source>
</evidence>
<comment type="caution">
    <text evidence="3">The sequence shown here is derived from an EMBL/GenBank/DDBJ whole genome shotgun (WGS) entry which is preliminary data.</text>
</comment>
<feature type="region of interest" description="Disordered" evidence="1">
    <location>
        <begin position="123"/>
        <end position="170"/>
    </location>
</feature>
<evidence type="ECO:0000256" key="1">
    <source>
        <dbReference type="SAM" id="MobiDB-lite"/>
    </source>
</evidence>
<dbReference type="CDD" id="cd09880">
    <property type="entry name" value="PIN_Smg5-6-like"/>
    <property type="match status" value="1"/>
</dbReference>
<dbReference type="OrthoDB" id="2017974at2759"/>
<feature type="domain" description="PIN" evidence="2">
    <location>
        <begin position="212"/>
        <end position="360"/>
    </location>
</feature>
<dbReference type="Proteomes" id="UP000308768">
    <property type="component" value="Unassembled WGS sequence"/>
</dbReference>
<gene>
    <name evidence="3" type="ORF">B0A49_08087</name>
</gene>
<name>A0A4U0X9D1_9PEZI</name>
<dbReference type="InterPro" id="IPR029060">
    <property type="entry name" value="PIN-like_dom_sf"/>
</dbReference>
<dbReference type="Pfam" id="PF13638">
    <property type="entry name" value="PIN_4"/>
    <property type="match status" value="1"/>
</dbReference>
<feature type="compositionally biased region" description="Basic and acidic residues" evidence="1">
    <location>
        <begin position="148"/>
        <end position="170"/>
    </location>
</feature>